<proteinExistence type="predicted"/>
<name>A0A1V4KYJ5_PATFA</name>
<accession>A0A1V4KYJ5</accession>
<gene>
    <name evidence="1" type="ORF">AV530_003672</name>
</gene>
<evidence type="ECO:0000313" key="2">
    <source>
        <dbReference type="Proteomes" id="UP000190648"/>
    </source>
</evidence>
<comment type="caution">
    <text evidence="1">The sequence shown here is derived from an EMBL/GenBank/DDBJ whole genome shotgun (WGS) entry which is preliminary data.</text>
</comment>
<dbReference type="EMBL" id="LSYS01001150">
    <property type="protein sequence ID" value="OPJ89446.1"/>
    <property type="molecule type" value="Genomic_DNA"/>
</dbReference>
<sequence>MQPEAERNMSSRLIRCAEKHCYWLYWGQESSIEDVLHSPPKRLNDRNLLRGGTEEIFVFDTTYQDPKIKN</sequence>
<dbReference type="AlphaFoldDB" id="A0A1V4KYJ5"/>
<protein>
    <submittedName>
        <fullName evidence="1">Uncharacterized protein</fullName>
    </submittedName>
</protein>
<dbReference type="Proteomes" id="UP000190648">
    <property type="component" value="Unassembled WGS sequence"/>
</dbReference>
<reference evidence="1 2" key="1">
    <citation type="submission" date="2016-02" db="EMBL/GenBank/DDBJ databases">
        <title>Band-tailed pigeon sequencing and assembly.</title>
        <authorList>
            <person name="Soares A.E."/>
            <person name="Novak B.J."/>
            <person name="Rice E.S."/>
            <person name="O'Connell B."/>
            <person name="Chang D."/>
            <person name="Weber S."/>
            <person name="Shapiro B."/>
        </authorList>
    </citation>
    <scope>NUCLEOTIDE SEQUENCE [LARGE SCALE GENOMIC DNA]</scope>
    <source>
        <strain evidence="1">BTP2013</strain>
        <tissue evidence="1">Blood</tissue>
    </source>
</reference>
<organism evidence="1 2">
    <name type="scientific">Patagioenas fasciata monilis</name>
    <dbReference type="NCBI Taxonomy" id="372326"/>
    <lineage>
        <taxon>Eukaryota</taxon>
        <taxon>Metazoa</taxon>
        <taxon>Chordata</taxon>
        <taxon>Craniata</taxon>
        <taxon>Vertebrata</taxon>
        <taxon>Euteleostomi</taxon>
        <taxon>Archelosauria</taxon>
        <taxon>Archosauria</taxon>
        <taxon>Dinosauria</taxon>
        <taxon>Saurischia</taxon>
        <taxon>Theropoda</taxon>
        <taxon>Coelurosauria</taxon>
        <taxon>Aves</taxon>
        <taxon>Neognathae</taxon>
        <taxon>Neoaves</taxon>
        <taxon>Columbimorphae</taxon>
        <taxon>Columbiformes</taxon>
        <taxon>Columbidae</taxon>
        <taxon>Patagioenas</taxon>
    </lineage>
</organism>
<keyword evidence="2" id="KW-1185">Reference proteome</keyword>
<evidence type="ECO:0000313" key="1">
    <source>
        <dbReference type="EMBL" id="OPJ89446.1"/>
    </source>
</evidence>